<evidence type="ECO:0000256" key="1">
    <source>
        <dbReference type="SAM" id="MobiDB-lite"/>
    </source>
</evidence>
<proteinExistence type="predicted"/>
<feature type="region of interest" description="Disordered" evidence="1">
    <location>
        <begin position="1"/>
        <end position="89"/>
    </location>
</feature>
<feature type="compositionally biased region" description="Basic and acidic residues" evidence="1">
    <location>
        <begin position="1"/>
        <end position="14"/>
    </location>
</feature>
<evidence type="ECO:0000313" key="4">
    <source>
        <dbReference type="Proteomes" id="UP000244855"/>
    </source>
</evidence>
<accession>A0A2V1DZW0</accession>
<dbReference type="Pfam" id="PF26652">
    <property type="entry name" value="Zn_ribbon_double"/>
    <property type="match status" value="1"/>
</dbReference>
<feature type="domain" description="Probable double zinc ribbon" evidence="2">
    <location>
        <begin position="96"/>
        <end position="177"/>
    </location>
</feature>
<evidence type="ECO:0000259" key="2">
    <source>
        <dbReference type="Pfam" id="PF26652"/>
    </source>
</evidence>
<sequence>MERPGPRIQREPSRRFAIYGGLPSSSSSSSSLPPTDESVPQSPSLKPLPSTPTSSPRMPACQPPPTFYIKPSPSGSTCTDSGGEDDDVPEDERAKWHCCHCSRGQPIYIFNGEHIIGALTCDCPHKPCEECTVSGIVRPFEPMEEPAIVPVSAENNEIWFGIVCPCCGLSWRAKELRRHSKYLAKMPSFSMAQHHQKRLAGSSSEGGKLRRVRSSLALGGGNKRIFTPPEKGKQVEFAAVNFSGFECTCGRAIDDTALRFQVTGPPTQRSQVRSGKKARKSWFSTTPELKARGHGMAELTIGTVRHANPLHSSPVRPTRNLLQEPQAVAT</sequence>
<dbReference type="Proteomes" id="UP000244855">
    <property type="component" value="Unassembled WGS sequence"/>
</dbReference>
<feature type="compositionally biased region" description="Low complexity" evidence="1">
    <location>
        <begin position="38"/>
        <end position="56"/>
    </location>
</feature>
<organism evidence="3 4">
    <name type="scientific">Periconia macrospinosa</name>
    <dbReference type="NCBI Taxonomy" id="97972"/>
    <lineage>
        <taxon>Eukaryota</taxon>
        <taxon>Fungi</taxon>
        <taxon>Dikarya</taxon>
        <taxon>Ascomycota</taxon>
        <taxon>Pezizomycotina</taxon>
        <taxon>Dothideomycetes</taxon>
        <taxon>Pleosporomycetidae</taxon>
        <taxon>Pleosporales</taxon>
        <taxon>Massarineae</taxon>
        <taxon>Periconiaceae</taxon>
        <taxon>Periconia</taxon>
    </lineage>
</organism>
<keyword evidence="4" id="KW-1185">Reference proteome</keyword>
<protein>
    <recommendedName>
        <fullName evidence="2">Probable double zinc ribbon domain-containing protein</fullName>
    </recommendedName>
</protein>
<name>A0A2V1DZW0_9PLEO</name>
<gene>
    <name evidence="3" type="ORF">DM02DRAFT_611919</name>
</gene>
<dbReference type="OrthoDB" id="3799818at2759"/>
<dbReference type="EMBL" id="KZ805327">
    <property type="protein sequence ID" value="PVI03797.1"/>
    <property type="molecule type" value="Genomic_DNA"/>
</dbReference>
<reference evidence="3 4" key="1">
    <citation type="journal article" date="2018" name="Sci. Rep.">
        <title>Comparative genomics provides insights into the lifestyle and reveals functional heterogeneity of dark septate endophytic fungi.</title>
        <authorList>
            <person name="Knapp D.G."/>
            <person name="Nemeth J.B."/>
            <person name="Barry K."/>
            <person name="Hainaut M."/>
            <person name="Henrissat B."/>
            <person name="Johnson J."/>
            <person name="Kuo A."/>
            <person name="Lim J.H.P."/>
            <person name="Lipzen A."/>
            <person name="Nolan M."/>
            <person name="Ohm R.A."/>
            <person name="Tamas L."/>
            <person name="Grigoriev I.V."/>
            <person name="Spatafora J.W."/>
            <person name="Nagy L.G."/>
            <person name="Kovacs G.M."/>
        </authorList>
    </citation>
    <scope>NUCLEOTIDE SEQUENCE [LARGE SCALE GENOMIC DNA]</scope>
    <source>
        <strain evidence="3 4">DSE2036</strain>
    </source>
</reference>
<dbReference type="InterPro" id="IPR058253">
    <property type="entry name" value="Zn_ribbon_double"/>
</dbReference>
<evidence type="ECO:0000313" key="3">
    <source>
        <dbReference type="EMBL" id="PVI03797.1"/>
    </source>
</evidence>
<dbReference type="AlphaFoldDB" id="A0A2V1DZW0"/>
<feature type="region of interest" description="Disordered" evidence="1">
    <location>
        <begin position="310"/>
        <end position="330"/>
    </location>
</feature>